<feature type="compositionally biased region" description="Polar residues" evidence="6">
    <location>
        <begin position="528"/>
        <end position="544"/>
    </location>
</feature>
<dbReference type="InterPro" id="IPR013087">
    <property type="entry name" value="Znf_C2H2_type"/>
</dbReference>
<feature type="region of interest" description="Disordered" evidence="6">
    <location>
        <begin position="713"/>
        <end position="779"/>
    </location>
</feature>
<dbReference type="Gene3D" id="3.30.160.60">
    <property type="entry name" value="Classic Zinc Finger"/>
    <property type="match status" value="2"/>
</dbReference>
<evidence type="ECO:0000256" key="3">
    <source>
        <dbReference type="ARBA" id="ARBA00022771"/>
    </source>
</evidence>
<dbReference type="InterPro" id="IPR036236">
    <property type="entry name" value="Znf_C2H2_sf"/>
</dbReference>
<feature type="region of interest" description="Disordered" evidence="6">
    <location>
        <begin position="528"/>
        <end position="630"/>
    </location>
</feature>
<feature type="compositionally biased region" description="Acidic residues" evidence="6">
    <location>
        <begin position="547"/>
        <end position="562"/>
    </location>
</feature>
<dbReference type="PANTHER" id="PTHR24379">
    <property type="entry name" value="KRAB AND ZINC FINGER DOMAIN-CONTAINING"/>
    <property type="match status" value="1"/>
</dbReference>
<reference evidence="8" key="1">
    <citation type="journal article" date="2023" name="Science">
        <title>Genome structures resolve the early diversification of teleost fishes.</title>
        <authorList>
            <person name="Parey E."/>
            <person name="Louis A."/>
            <person name="Montfort J."/>
            <person name="Bouchez O."/>
            <person name="Roques C."/>
            <person name="Iampietro C."/>
            <person name="Lluch J."/>
            <person name="Castinel A."/>
            <person name="Donnadieu C."/>
            <person name="Desvignes T."/>
            <person name="Floi Bucao C."/>
            <person name="Jouanno E."/>
            <person name="Wen M."/>
            <person name="Mejri S."/>
            <person name="Dirks R."/>
            <person name="Jansen H."/>
            <person name="Henkel C."/>
            <person name="Chen W.J."/>
            <person name="Zahm M."/>
            <person name="Cabau C."/>
            <person name="Klopp C."/>
            <person name="Thompson A.W."/>
            <person name="Robinson-Rechavi M."/>
            <person name="Braasch I."/>
            <person name="Lecointre G."/>
            <person name="Bobe J."/>
            <person name="Postlethwait J.H."/>
            <person name="Berthelot C."/>
            <person name="Roest Crollius H."/>
            <person name="Guiguen Y."/>
        </authorList>
    </citation>
    <scope>NUCLEOTIDE SEQUENCE</scope>
    <source>
        <strain evidence="8">Concon-B</strain>
    </source>
</reference>
<protein>
    <recommendedName>
        <fullName evidence="7">C2H2-type domain-containing protein</fullName>
    </recommendedName>
</protein>
<feature type="domain" description="C2H2-type" evidence="7">
    <location>
        <begin position="919"/>
        <end position="946"/>
    </location>
</feature>
<keyword evidence="2" id="KW-0677">Repeat</keyword>
<dbReference type="EMBL" id="JAFJMO010000018">
    <property type="protein sequence ID" value="KAJ8250408.1"/>
    <property type="molecule type" value="Genomic_DNA"/>
</dbReference>
<keyword evidence="1" id="KW-0479">Metal-binding</keyword>
<feature type="region of interest" description="Disordered" evidence="6">
    <location>
        <begin position="467"/>
        <end position="514"/>
    </location>
</feature>
<evidence type="ECO:0000256" key="2">
    <source>
        <dbReference type="ARBA" id="ARBA00022737"/>
    </source>
</evidence>
<keyword evidence="3 5" id="KW-0863">Zinc-finger</keyword>
<feature type="compositionally biased region" description="Polar residues" evidence="6">
    <location>
        <begin position="355"/>
        <end position="368"/>
    </location>
</feature>
<dbReference type="OrthoDB" id="6778897at2759"/>
<accession>A0A9Q1CWR3</accession>
<dbReference type="PROSITE" id="PS50157">
    <property type="entry name" value="ZINC_FINGER_C2H2_2"/>
    <property type="match status" value="2"/>
</dbReference>
<evidence type="ECO:0000259" key="7">
    <source>
        <dbReference type="PROSITE" id="PS50157"/>
    </source>
</evidence>
<feature type="region of interest" description="Disordered" evidence="6">
    <location>
        <begin position="1"/>
        <end position="26"/>
    </location>
</feature>
<sequence>MEADHTAQDDPPEGSEEVEKEDPGNWRKRLRLKQVAVQLPVIQNIDEGYGAEESEEGLEKNKVQTARKSFKRPPLRGQDVAPGPGISGKILRFSCSECTGQATFSPNDLLKHFQGVHQGSLPTFPCDMCSFVTHDFSSLQRHRIGHRDTFVRCDICNDGIQYTLLQLTRHFNMFHSLNGFYCCEKCKFSTKDVGTFVQHTHRHNDALYKCSKCQHISHGSGEHQKHILTHSGPYPFSCQFCDYGAPRKDYVAKHMAAVHREEMERLNKRRASEDGQKTLVNSTPGLKLLLTKNPARQTHWMSKGLHALSGGGLLDEYGRLANPEKTLEETQQFLERTVAAQRDCKKWAKGLKSEQQYTSQTVPATAQPKQEPAVSPNAGFLNPNSNGLTVLMVKNKITIPPNCTTKVMGFKMVDGKKHLVLKVIPSAKQEPCAKTEDSLVATSVASASSVAEKEADDNALEPCKGEANTLASSEEGTGPPSGHLDSSNSEVPPNPKVSPNGVAPPGSPCSLPSRMENIDIASALVQVQAQENGEQEQELVSTTAREVEEEQPPGATENDDDAAPSPPSSPAANAVSLVSKEQCSEPPSIDGGAKVGKGEEHLDSPSESQEHSAKNVEGPNVADGEKASGSSNNAAILGKILEEHSDAIISQQLEKERIGTAVPHEAIRTPTTTLRILQPLNLSDGTKTSESQDFVQTLATASPLLSFSSIAPTQGKASEKHGGEGLACKLKKARLPSPRRSHQGAKRKRSKKPSMEDSLESPAKARRLSSKKSKEKEAPAVMYWEPAPREEERTLRLLPLSTVQPVKCPRRNQPVVVLNHPDADIPEVASLMRTVNKFRGEVTKVALSQRTVAALSELDCSTFRQDRSANCHPTHGRRVRPEGTVRERFILKLRLKKTSRNKYKVVNTSSDSTEWSSTFSCWFCGRIFDNQEEWIGHGQRHLMEATRDWNKLFS</sequence>
<evidence type="ECO:0000313" key="8">
    <source>
        <dbReference type="EMBL" id="KAJ8250408.1"/>
    </source>
</evidence>
<dbReference type="GO" id="GO:0008270">
    <property type="term" value="F:zinc ion binding"/>
    <property type="evidence" value="ECO:0007669"/>
    <property type="project" value="UniProtKB-KW"/>
</dbReference>
<keyword evidence="9" id="KW-1185">Reference proteome</keyword>
<dbReference type="AlphaFoldDB" id="A0A9Q1CWR3"/>
<organism evidence="8 9">
    <name type="scientific">Conger conger</name>
    <name type="common">Conger eel</name>
    <name type="synonym">Muraena conger</name>
    <dbReference type="NCBI Taxonomy" id="82655"/>
    <lineage>
        <taxon>Eukaryota</taxon>
        <taxon>Metazoa</taxon>
        <taxon>Chordata</taxon>
        <taxon>Craniata</taxon>
        <taxon>Vertebrata</taxon>
        <taxon>Euteleostomi</taxon>
        <taxon>Actinopterygii</taxon>
        <taxon>Neopterygii</taxon>
        <taxon>Teleostei</taxon>
        <taxon>Anguilliformes</taxon>
        <taxon>Congridae</taxon>
        <taxon>Conger</taxon>
    </lineage>
</organism>
<feature type="compositionally biased region" description="Basic residues" evidence="6">
    <location>
        <begin position="729"/>
        <end position="752"/>
    </location>
</feature>
<comment type="caution">
    <text evidence="8">The sequence shown here is derived from an EMBL/GenBank/DDBJ whole genome shotgun (WGS) entry which is preliminary data.</text>
</comment>
<evidence type="ECO:0000256" key="5">
    <source>
        <dbReference type="PROSITE-ProRule" id="PRU00042"/>
    </source>
</evidence>
<proteinExistence type="predicted"/>
<dbReference type="SUPFAM" id="SSF57667">
    <property type="entry name" value="beta-beta-alpha zinc fingers"/>
    <property type="match status" value="1"/>
</dbReference>
<keyword evidence="4" id="KW-0862">Zinc</keyword>
<dbReference type="SMART" id="SM00355">
    <property type="entry name" value="ZnF_C2H2"/>
    <property type="match status" value="7"/>
</dbReference>
<feature type="region of interest" description="Disordered" evidence="6">
    <location>
        <begin position="51"/>
        <end position="83"/>
    </location>
</feature>
<evidence type="ECO:0000313" key="9">
    <source>
        <dbReference type="Proteomes" id="UP001152803"/>
    </source>
</evidence>
<evidence type="ECO:0000256" key="1">
    <source>
        <dbReference type="ARBA" id="ARBA00022723"/>
    </source>
</evidence>
<evidence type="ECO:0000256" key="4">
    <source>
        <dbReference type="ARBA" id="ARBA00022833"/>
    </source>
</evidence>
<feature type="domain" description="C2H2-type" evidence="7">
    <location>
        <begin position="208"/>
        <end position="235"/>
    </location>
</feature>
<feature type="compositionally biased region" description="Basic and acidic residues" evidence="6">
    <location>
        <begin position="596"/>
        <end position="614"/>
    </location>
</feature>
<dbReference type="Proteomes" id="UP001152803">
    <property type="component" value="Unassembled WGS sequence"/>
</dbReference>
<feature type="region of interest" description="Disordered" evidence="6">
    <location>
        <begin position="355"/>
        <end position="374"/>
    </location>
</feature>
<dbReference type="PANTHER" id="PTHR24379:SF121">
    <property type="entry name" value="C2H2-TYPE DOMAIN-CONTAINING PROTEIN"/>
    <property type="match status" value="1"/>
</dbReference>
<evidence type="ECO:0000256" key="6">
    <source>
        <dbReference type="SAM" id="MobiDB-lite"/>
    </source>
</evidence>
<gene>
    <name evidence="8" type="ORF">COCON_G00223300</name>
</gene>
<name>A0A9Q1CWR3_CONCO</name>
<dbReference type="PROSITE" id="PS00028">
    <property type="entry name" value="ZINC_FINGER_C2H2_1"/>
    <property type="match status" value="1"/>
</dbReference>
<feature type="compositionally biased region" description="Acidic residues" evidence="6">
    <location>
        <begin position="10"/>
        <end position="20"/>
    </location>
</feature>